<gene>
    <name evidence="4" type="ORF">CYCCA115_LOCUS1412</name>
</gene>
<dbReference type="InterPro" id="IPR036345">
    <property type="entry name" value="ExoRNase_PH_dom2_sf"/>
</dbReference>
<dbReference type="Pfam" id="PF01138">
    <property type="entry name" value="RNase_PH"/>
    <property type="match status" value="1"/>
</dbReference>
<dbReference type="GO" id="GO:0000176">
    <property type="term" value="C:nuclear exosome (RNase complex)"/>
    <property type="evidence" value="ECO:0007669"/>
    <property type="project" value="TreeGrafter"/>
</dbReference>
<dbReference type="GO" id="GO:0016075">
    <property type="term" value="P:rRNA catabolic process"/>
    <property type="evidence" value="ECO:0007669"/>
    <property type="project" value="TreeGrafter"/>
</dbReference>
<dbReference type="PANTHER" id="PTHR11953">
    <property type="entry name" value="EXOSOME COMPLEX COMPONENT"/>
    <property type="match status" value="1"/>
</dbReference>
<comment type="similarity">
    <text evidence="1">Belongs to the RNase PH family.</text>
</comment>
<proteinExistence type="inferred from homology"/>
<evidence type="ECO:0000256" key="1">
    <source>
        <dbReference type="ARBA" id="ARBA00006678"/>
    </source>
</evidence>
<dbReference type="EMBL" id="CAKOGP040000036">
    <property type="protein sequence ID" value="CAJ1928175.1"/>
    <property type="molecule type" value="Genomic_DNA"/>
</dbReference>
<evidence type="ECO:0000313" key="5">
    <source>
        <dbReference type="Proteomes" id="UP001295423"/>
    </source>
</evidence>
<keyword evidence="5" id="KW-1185">Reference proteome</keyword>
<dbReference type="InterPro" id="IPR015847">
    <property type="entry name" value="ExoRNase_PH_dom2"/>
</dbReference>
<reference evidence="4" key="1">
    <citation type="submission" date="2023-08" db="EMBL/GenBank/DDBJ databases">
        <authorList>
            <person name="Audoor S."/>
            <person name="Bilcke G."/>
        </authorList>
    </citation>
    <scope>NUCLEOTIDE SEQUENCE</scope>
</reference>
<name>A0AAD2CI11_9STRA</name>
<dbReference type="AlphaFoldDB" id="A0AAD2CI11"/>
<dbReference type="GO" id="GO:0005730">
    <property type="term" value="C:nucleolus"/>
    <property type="evidence" value="ECO:0007669"/>
    <property type="project" value="TreeGrafter"/>
</dbReference>
<dbReference type="InterPro" id="IPR020568">
    <property type="entry name" value="Ribosomal_Su5_D2-typ_SF"/>
</dbReference>
<protein>
    <submittedName>
        <fullName evidence="4">Uncharacterized protein</fullName>
    </submittedName>
</protein>
<dbReference type="SUPFAM" id="SSF55666">
    <property type="entry name" value="Ribonuclease PH domain 2-like"/>
    <property type="match status" value="1"/>
</dbReference>
<dbReference type="SUPFAM" id="SSF54211">
    <property type="entry name" value="Ribosomal protein S5 domain 2-like"/>
    <property type="match status" value="1"/>
</dbReference>
<dbReference type="GO" id="GO:0003723">
    <property type="term" value="F:RNA binding"/>
    <property type="evidence" value="ECO:0007669"/>
    <property type="project" value="TreeGrafter"/>
</dbReference>
<dbReference type="Gene3D" id="3.30.230.70">
    <property type="entry name" value="GHMP Kinase, N-terminal domain"/>
    <property type="match status" value="1"/>
</dbReference>
<evidence type="ECO:0000313" key="4">
    <source>
        <dbReference type="EMBL" id="CAJ1928175.1"/>
    </source>
</evidence>
<sequence length="311" mass="33553">MPRKPAKLSNTYVPLPAIKKEDNTADQTSATIRKDNRSHSELRPLCLETSILSAQLTTTNIISLGGSATGYGKCLGSSLVELGHTKVLCEVNTAPTGTVDQGSLQCQVQFAKHMGKNAILQRLHMVSPLDSATEAFSIGKLQNATTQMEADLSQELTIALQPVLDPYLFRIPKCAILVQVTVLQDDGSVLSTCIGAATLALMDAQVEMTDLVTSCTVAVLNISSSEEEKEGEECIFLADPTQEEMIQAQAVIVLAMTPNHKEVTLWRQSGRLTSDMANQAVELCRSGCRTMHKFLREVWVVSPIAAGAPNP</sequence>
<dbReference type="PANTHER" id="PTHR11953:SF0">
    <property type="entry name" value="EXOSOME COMPLEX COMPONENT RRP41"/>
    <property type="match status" value="1"/>
</dbReference>
<organism evidence="4 5">
    <name type="scientific">Cylindrotheca closterium</name>
    <dbReference type="NCBI Taxonomy" id="2856"/>
    <lineage>
        <taxon>Eukaryota</taxon>
        <taxon>Sar</taxon>
        <taxon>Stramenopiles</taxon>
        <taxon>Ochrophyta</taxon>
        <taxon>Bacillariophyta</taxon>
        <taxon>Bacillariophyceae</taxon>
        <taxon>Bacillariophycidae</taxon>
        <taxon>Bacillariales</taxon>
        <taxon>Bacillariaceae</taxon>
        <taxon>Cylindrotheca</taxon>
    </lineage>
</organism>
<dbReference type="GO" id="GO:0000177">
    <property type="term" value="C:cytoplasmic exosome (RNase complex)"/>
    <property type="evidence" value="ECO:0007669"/>
    <property type="project" value="TreeGrafter"/>
</dbReference>
<feature type="domain" description="Exoribonuclease phosphorolytic" evidence="3">
    <location>
        <begin position="210"/>
        <end position="283"/>
    </location>
</feature>
<evidence type="ECO:0000259" key="2">
    <source>
        <dbReference type="Pfam" id="PF01138"/>
    </source>
</evidence>
<accession>A0AAD2CI11</accession>
<dbReference type="InterPro" id="IPR027408">
    <property type="entry name" value="PNPase/RNase_PH_dom_sf"/>
</dbReference>
<feature type="domain" description="Exoribonuclease phosphorolytic" evidence="2">
    <location>
        <begin position="42"/>
        <end position="207"/>
    </location>
</feature>
<dbReference type="Pfam" id="PF03725">
    <property type="entry name" value="RNase_PH_C"/>
    <property type="match status" value="1"/>
</dbReference>
<dbReference type="Proteomes" id="UP001295423">
    <property type="component" value="Unassembled WGS sequence"/>
</dbReference>
<dbReference type="GO" id="GO:0071051">
    <property type="term" value="P:poly(A)-dependent snoRNA 3'-end processing"/>
    <property type="evidence" value="ECO:0007669"/>
    <property type="project" value="TreeGrafter"/>
</dbReference>
<dbReference type="GO" id="GO:0034475">
    <property type="term" value="P:U4 snRNA 3'-end processing"/>
    <property type="evidence" value="ECO:0007669"/>
    <property type="project" value="TreeGrafter"/>
</dbReference>
<evidence type="ECO:0000259" key="3">
    <source>
        <dbReference type="Pfam" id="PF03725"/>
    </source>
</evidence>
<dbReference type="InterPro" id="IPR001247">
    <property type="entry name" value="ExoRNase_PH_dom1"/>
</dbReference>
<comment type="caution">
    <text evidence="4">The sequence shown here is derived from an EMBL/GenBank/DDBJ whole genome shotgun (WGS) entry which is preliminary data.</text>
</comment>
<dbReference type="GO" id="GO:0071028">
    <property type="term" value="P:nuclear mRNA surveillance"/>
    <property type="evidence" value="ECO:0007669"/>
    <property type="project" value="TreeGrafter"/>
</dbReference>
<dbReference type="InterPro" id="IPR050080">
    <property type="entry name" value="RNase_PH"/>
</dbReference>